<sequence length="561" mass="63614">LQIPEGPPVASSTANSPRFSTLWTSRDQQELEQKLGELTISANLPLSWVDNPQFLSFMDRFIPQAKAVTRRVLAGRIIPNLAKKARESVYKSLNGSSVTLQADGWTGINHRHIIAFMVGINGKVYTVDVIDVTNERKTADHFLKQLQDAYEKAEKEMGVRIICITTDASGEAAKARRMFKNIYPHVIVLDCYAHQANLIVGDYFRASNDYLIQLTGQACELITWLRSKTILLGLIRTAYADSHKGRTKSVLRAVLTQWTSHFLAFDRLLELEGTLQLVILKDSMEKPDDRKIVIGTTEAKEKATKMIQLVKNTSFWIGLSRVVRHLRPLAIATNTLQSTSCHLDTVLVTFGFLYMQFNVMKSEGDATQSDIDACDRVLNSLEKRWGKADQAIFIAATILNPFYPYTIFNTHNSNAHFLSVAGAITLSKQLWKRFFRENAPQELSLEVMSFLKGQNMYERLEEMCELEAGVAYSEGRMPSPMKVYELLGRCAAPDTPLMRLARHLYSVSTNSASCERLFSSFGNLLTKLRNRLMRSIAKLKMRINDKNRNNSESQERLKRHF</sequence>
<evidence type="ECO:0000256" key="3">
    <source>
        <dbReference type="ARBA" id="ARBA00022771"/>
    </source>
</evidence>
<accession>A0A5C3KA58</accession>
<feature type="coiled-coil region" evidence="6">
    <location>
        <begin position="529"/>
        <end position="556"/>
    </location>
</feature>
<dbReference type="AlphaFoldDB" id="A0A5C3KA58"/>
<dbReference type="PANTHER" id="PTHR46481:SF10">
    <property type="entry name" value="ZINC FINGER BED DOMAIN-CONTAINING PROTEIN 39"/>
    <property type="match status" value="1"/>
</dbReference>
<keyword evidence="4" id="KW-0862">Zinc</keyword>
<dbReference type="EMBL" id="ML210603">
    <property type="protein sequence ID" value="TFK16929.1"/>
    <property type="molecule type" value="Genomic_DNA"/>
</dbReference>
<name>A0A5C3KA58_COPMA</name>
<dbReference type="InterPro" id="IPR007021">
    <property type="entry name" value="DUF659"/>
</dbReference>
<evidence type="ECO:0000256" key="2">
    <source>
        <dbReference type="ARBA" id="ARBA00022723"/>
    </source>
</evidence>
<dbReference type="Proteomes" id="UP000307440">
    <property type="component" value="Unassembled WGS sequence"/>
</dbReference>
<dbReference type="GO" id="GO:0005634">
    <property type="term" value="C:nucleus"/>
    <property type="evidence" value="ECO:0007669"/>
    <property type="project" value="UniProtKB-SubCell"/>
</dbReference>
<feature type="non-terminal residue" evidence="8">
    <location>
        <position position="561"/>
    </location>
</feature>
<dbReference type="SUPFAM" id="SSF53098">
    <property type="entry name" value="Ribonuclease H-like"/>
    <property type="match status" value="1"/>
</dbReference>
<reference evidence="8 9" key="1">
    <citation type="journal article" date="2019" name="Nat. Ecol. Evol.">
        <title>Megaphylogeny resolves global patterns of mushroom evolution.</title>
        <authorList>
            <person name="Varga T."/>
            <person name="Krizsan K."/>
            <person name="Foldi C."/>
            <person name="Dima B."/>
            <person name="Sanchez-Garcia M."/>
            <person name="Sanchez-Ramirez S."/>
            <person name="Szollosi G.J."/>
            <person name="Szarkandi J.G."/>
            <person name="Papp V."/>
            <person name="Albert L."/>
            <person name="Andreopoulos W."/>
            <person name="Angelini C."/>
            <person name="Antonin V."/>
            <person name="Barry K.W."/>
            <person name="Bougher N.L."/>
            <person name="Buchanan P."/>
            <person name="Buyck B."/>
            <person name="Bense V."/>
            <person name="Catcheside P."/>
            <person name="Chovatia M."/>
            <person name="Cooper J."/>
            <person name="Damon W."/>
            <person name="Desjardin D."/>
            <person name="Finy P."/>
            <person name="Geml J."/>
            <person name="Haridas S."/>
            <person name="Hughes K."/>
            <person name="Justo A."/>
            <person name="Karasinski D."/>
            <person name="Kautmanova I."/>
            <person name="Kiss B."/>
            <person name="Kocsube S."/>
            <person name="Kotiranta H."/>
            <person name="LaButti K.M."/>
            <person name="Lechner B.E."/>
            <person name="Liimatainen K."/>
            <person name="Lipzen A."/>
            <person name="Lukacs Z."/>
            <person name="Mihaltcheva S."/>
            <person name="Morgado L.N."/>
            <person name="Niskanen T."/>
            <person name="Noordeloos M.E."/>
            <person name="Ohm R.A."/>
            <person name="Ortiz-Santana B."/>
            <person name="Ovrebo C."/>
            <person name="Racz N."/>
            <person name="Riley R."/>
            <person name="Savchenko A."/>
            <person name="Shiryaev A."/>
            <person name="Soop K."/>
            <person name="Spirin V."/>
            <person name="Szebenyi C."/>
            <person name="Tomsovsky M."/>
            <person name="Tulloss R.E."/>
            <person name="Uehling J."/>
            <person name="Grigoriev I.V."/>
            <person name="Vagvolgyi C."/>
            <person name="Papp T."/>
            <person name="Martin F.M."/>
            <person name="Miettinen O."/>
            <person name="Hibbett D.S."/>
            <person name="Nagy L.G."/>
        </authorList>
    </citation>
    <scope>NUCLEOTIDE SEQUENCE [LARGE SCALE GENOMIC DNA]</scope>
    <source>
        <strain evidence="8 9">CBS 121175</strain>
    </source>
</reference>
<keyword evidence="5" id="KW-0539">Nucleus</keyword>
<keyword evidence="3" id="KW-0863">Zinc-finger</keyword>
<dbReference type="OrthoDB" id="2423954at2759"/>
<dbReference type="STRING" id="230819.A0A5C3KA58"/>
<evidence type="ECO:0000256" key="1">
    <source>
        <dbReference type="ARBA" id="ARBA00004123"/>
    </source>
</evidence>
<dbReference type="InterPro" id="IPR012337">
    <property type="entry name" value="RNaseH-like_sf"/>
</dbReference>
<dbReference type="Pfam" id="PF04937">
    <property type="entry name" value="DUF659"/>
    <property type="match status" value="1"/>
</dbReference>
<organism evidence="8 9">
    <name type="scientific">Coprinopsis marcescibilis</name>
    <name type="common">Agaric fungus</name>
    <name type="synonym">Psathyrella marcescibilis</name>
    <dbReference type="NCBI Taxonomy" id="230819"/>
    <lineage>
        <taxon>Eukaryota</taxon>
        <taxon>Fungi</taxon>
        <taxon>Dikarya</taxon>
        <taxon>Basidiomycota</taxon>
        <taxon>Agaricomycotina</taxon>
        <taxon>Agaricomycetes</taxon>
        <taxon>Agaricomycetidae</taxon>
        <taxon>Agaricales</taxon>
        <taxon>Agaricineae</taxon>
        <taxon>Psathyrellaceae</taxon>
        <taxon>Coprinopsis</taxon>
    </lineage>
</organism>
<gene>
    <name evidence="8" type="ORF">FA15DRAFT_571127</name>
</gene>
<feature type="non-terminal residue" evidence="8">
    <location>
        <position position="1"/>
    </location>
</feature>
<dbReference type="InterPro" id="IPR052035">
    <property type="entry name" value="ZnF_BED_domain_contain"/>
</dbReference>
<comment type="subcellular location">
    <subcellularLocation>
        <location evidence="1">Nucleus</location>
    </subcellularLocation>
</comment>
<dbReference type="GO" id="GO:0008270">
    <property type="term" value="F:zinc ion binding"/>
    <property type="evidence" value="ECO:0007669"/>
    <property type="project" value="UniProtKB-KW"/>
</dbReference>
<evidence type="ECO:0000313" key="8">
    <source>
        <dbReference type="EMBL" id="TFK16929.1"/>
    </source>
</evidence>
<feature type="domain" description="DUF659" evidence="7">
    <location>
        <begin position="86"/>
        <end position="202"/>
    </location>
</feature>
<dbReference type="PANTHER" id="PTHR46481">
    <property type="entry name" value="ZINC FINGER BED DOMAIN-CONTAINING PROTEIN 4"/>
    <property type="match status" value="1"/>
</dbReference>
<evidence type="ECO:0000259" key="7">
    <source>
        <dbReference type="Pfam" id="PF04937"/>
    </source>
</evidence>
<keyword evidence="2" id="KW-0479">Metal-binding</keyword>
<keyword evidence="9" id="KW-1185">Reference proteome</keyword>
<evidence type="ECO:0000256" key="5">
    <source>
        <dbReference type="ARBA" id="ARBA00023242"/>
    </source>
</evidence>
<evidence type="ECO:0000256" key="4">
    <source>
        <dbReference type="ARBA" id="ARBA00022833"/>
    </source>
</evidence>
<protein>
    <recommendedName>
        <fullName evidence="7">DUF659 domain-containing protein</fullName>
    </recommendedName>
</protein>
<keyword evidence="6" id="KW-0175">Coiled coil</keyword>
<proteinExistence type="predicted"/>
<evidence type="ECO:0000313" key="9">
    <source>
        <dbReference type="Proteomes" id="UP000307440"/>
    </source>
</evidence>
<evidence type="ECO:0000256" key="6">
    <source>
        <dbReference type="SAM" id="Coils"/>
    </source>
</evidence>